<dbReference type="Pfam" id="PF00815">
    <property type="entry name" value="Histidinol_dh"/>
    <property type="match status" value="1"/>
</dbReference>
<evidence type="ECO:0000313" key="12">
    <source>
        <dbReference type="Proteomes" id="UP000769157"/>
    </source>
</evidence>
<evidence type="ECO:0000256" key="8">
    <source>
        <dbReference type="ARBA" id="ARBA00023027"/>
    </source>
</evidence>
<dbReference type="PANTHER" id="PTHR21256">
    <property type="entry name" value="HISTIDINOL DEHYDROGENASE HDH"/>
    <property type="match status" value="1"/>
</dbReference>
<keyword evidence="12" id="KW-1185">Reference proteome</keyword>
<dbReference type="OrthoDB" id="1703565at2759"/>
<keyword evidence="9" id="KW-0368">Histidine biosynthesis</keyword>
<evidence type="ECO:0000256" key="4">
    <source>
        <dbReference type="ARBA" id="ARBA00022605"/>
    </source>
</evidence>
<keyword evidence="5" id="KW-0479">Metal-binding</keyword>
<evidence type="ECO:0000256" key="5">
    <source>
        <dbReference type="ARBA" id="ARBA00022723"/>
    </source>
</evidence>
<evidence type="ECO:0000256" key="9">
    <source>
        <dbReference type="ARBA" id="ARBA00023102"/>
    </source>
</evidence>
<keyword evidence="6" id="KW-0862">Zinc</keyword>
<keyword evidence="8" id="KW-0520">NAD</keyword>
<evidence type="ECO:0000256" key="1">
    <source>
        <dbReference type="ARBA" id="ARBA00001947"/>
    </source>
</evidence>
<dbReference type="EC" id="1.1.1.23" evidence="3"/>
<name>A0A9P8P806_9ASCO</name>
<protein>
    <recommendedName>
        <fullName evidence="3">histidinol dehydrogenase</fullName>
        <ecNumber evidence="3">1.1.1.23</ecNumber>
    </recommendedName>
</protein>
<dbReference type="Gene3D" id="3.40.50.1980">
    <property type="entry name" value="Nitrogenase molybdenum iron protein domain"/>
    <property type="match status" value="1"/>
</dbReference>
<feature type="non-terminal residue" evidence="11">
    <location>
        <position position="1"/>
    </location>
</feature>
<dbReference type="EMBL" id="JAEUBE010000214">
    <property type="protein sequence ID" value="KAH3666654.1"/>
    <property type="molecule type" value="Genomic_DNA"/>
</dbReference>
<dbReference type="Gene3D" id="1.20.5.1300">
    <property type="match status" value="1"/>
</dbReference>
<evidence type="ECO:0000256" key="10">
    <source>
        <dbReference type="ARBA" id="ARBA00049489"/>
    </source>
</evidence>
<comment type="catalytic activity">
    <reaction evidence="10">
        <text>L-histidinol + 2 NAD(+) + H2O = L-histidine + 2 NADH + 3 H(+)</text>
        <dbReference type="Rhea" id="RHEA:20641"/>
        <dbReference type="ChEBI" id="CHEBI:15377"/>
        <dbReference type="ChEBI" id="CHEBI:15378"/>
        <dbReference type="ChEBI" id="CHEBI:57540"/>
        <dbReference type="ChEBI" id="CHEBI:57595"/>
        <dbReference type="ChEBI" id="CHEBI:57699"/>
        <dbReference type="ChEBI" id="CHEBI:57945"/>
        <dbReference type="EC" id="1.1.1.23"/>
    </reaction>
</comment>
<dbReference type="FunFam" id="1.20.5.1300:FF:000002">
    <property type="entry name" value="Histidinol dehydrogenase, chloroplastic"/>
    <property type="match status" value="1"/>
</dbReference>
<accession>A0A9P8P806</accession>
<reference evidence="11" key="2">
    <citation type="submission" date="2021-01" db="EMBL/GenBank/DDBJ databases">
        <authorList>
            <person name="Schikora-Tamarit M.A."/>
        </authorList>
    </citation>
    <scope>NUCLEOTIDE SEQUENCE</scope>
    <source>
        <strain evidence="11">CBS6075</strain>
    </source>
</reference>
<comment type="caution">
    <text evidence="11">The sequence shown here is derived from an EMBL/GenBank/DDBJ whole genome shotgun (WGS) entry which is preliminary data.</text>
</comment>
<dbReference type="AlphaFoldDB" id="A0A9P8P806"/>
<dbReference type="InterPro" id="IPR016161">
    <property type="entry name" value="Ald_DH/histidinol_DH"/>
</dbReference>
<keyword evidence="7" id="KW-0560">Oxidoreductase</keyword>
<reference evidence="11" key="1">
    <citation type="journal article" date="2021" name="Open Biol.">
        <title>Shared evolutionary footprints suggest mitochondrial oxidative damage underlies multiple complex I losses in fungi.</title>
        <authorList>
            <person name="Schikora-Tamarit M.A."/>
            <person name="Marcet-Houben M."/>
            <person name="Nosek J."/>
            <person name="Gabaldon T."/>
        </authorList>
    </citation>
    <scope>NUCLEOTIDE SEQUENCE</scope>
    <source>
        <strain evidence="11">CBS6075</strain>
    </source>
</reference>
<evidence type="ECO:0000256" key="3">
    <source>
        <dbReference type="ARBA" id="ARBA00012965"/>
    </source>
</evidence>
<dbReference type="SUPFAM" id="SSF53720">
    <property type="entry name" value="ALDH-like"/>
    <property type="match status" value="1"/>
</dbReference>
<dbReference type="InterPro" id="IPR012131">
    <property type="entry name" value="Hstdl_DH"/>
</dbReference>
<comment type="cofactor">
    <cofactor evidence="1">
        <name>Zn(2+)</name>
        <dbReference type="ChEBI" id="CHEBI:29105"/>
    </cofactor>
</comment>
<dbReference type="PANTHER" id="PTHR21256:SF2">
    <property type="entry name" value="HISTIDINE BIOSYNTHESIS TRIFUNCTIONAL PROTEIN"/>
    <property type="match status" value="1"/>
</dbReference>
<evidence type="ECO:0000256" key="2">
    <source>
        <dbReference type="ARBA" id="ARBA00004940"/>
    </source>
</evidence>
<dbReference type="Proteomes" id="UP000769157">
    <property type="component" value="Unassembled WGS sequence"/>
</dbReference>
<sequence length="95" mass="10187">HAGSVFVGAYTPESCGDYSSGTNHTLPTYGYARQYSGANTSTFQKFITAQSITPEGLDNIGRAVMCVAKVEGLDGHRNAVKIRMSKLGLLPKDFN</sequence>
<evidence type="ECO:0000256" key="6">
    <source>
        <dbReference type="ARBA" id="ARBA00022833"/>
    </source>
</evidence>
<evidence type="ECO:0000313" key="11">
    <source>
        <dbReference type="EMBL" id="KAH3666654.1"/>
    </source>
</evidence>
<dbReference type="GeneID" id="70235396"/>
<dbReference type="GO" id="GO:0004399">
    <property type="term" value="F:histidinol dehydrogenase activity"/>
    <property type="evidence" value="ECO:0007669"/>
    <property type="project" value="UniProtKB-EC"/>
</dbReference>
<dbReference type="GO" id="GO:0000105">
    <property type="term" value="P:L-histidine biosynthetic process"/>
    <property type="evidence" value="ECO:0007669"/>
    <property type="project" value="UniProtKB-KW"/>
</dbReference>
<dbReference type="RefSeq" id="XP_046061687.1">
    <property type="nucleotide sequence ID" value="XM_046204405.1"/>
</dbReference>
<proteinExistence type="predicted"/>
<dbReference type="GO" id="GO:0005829">
    <property type="term" value="C:cytosol"/>
    <property type="evidence" value="ECO:0007669"/>
    <property type="project" value="TreeGrafter"/>
</dbReference>
<gene>
    <name evidence="11" type="ORF">OGAPHI_003430</name>
</gene>
<comment type="pathway">
    <text evidence="2">Amino-acid biosynthesis; L-histidine biosynthesis; L-histidine from 5-phospho-alpha-D-ribose 1-diphosphate: step 9/9.</text>
</comment>
<dbReference type="GO" id="GO:0046872">
    <property type="term" value="F:metal ion binding"/>
    <property type="evidence" value="ECO:0007669"/>
    <property type="project" value="UniProtKB-KW"/>
</dbReference>
<dbReference type="GO" id="GO:0051287">
    <property type="term" value="F:NAD binding"/>
    <property type="evidence" value="ECO:0007669"/>
    <property type="project" value="InterPro"/>
</dbReference>
<organism evidence="11 12">
    <name type="scientific">Ogataea philodendri</name>
    <dbReference type="NCBI Taxonomy" id="1378263"/>
    <lineage>
        <taxon>Eukaryota</taxon>
        <taxon>Fungi</taxon>
        <taxon>Dikarya</taxon>
        <taxon>Ascomycota</taxon>
        <taxon>Saccharomycotina</taxon>
        <taxon>Pichiomycetes</taxon>
        <taxon>Pichiales</taxon>
        <taxon>Pichiaceae</taxon>
        <taxon>Ogataea</taxon>
    </lineage>
</organism>
<evidence type="ECO:0000256" key="7">
    <source>
        <dbReference type="ARBA" id="ARBA00023002"/>
    </source>
</evidence>
<keyword evidence="4" id="KW-0028">Amino-acid biosynthesis</keyword>